<reference evidence="1 2" key="1">
    <citation type="submission" date="2016-12" db="EMBL/GenBank/DDBJ databases">
        <title>The genomes of Aspergillus section Nigri reveals drivers in fungal speciation.</title>
        <authorList>
            <consortium name="DOE Joint Genome Institute"/>
            <person name="Vesth T.C."/>
            <person name="Nybo J."/>
            <person name="Theobald S."/>
            <person name="Brandl J."/>
            <person name="Frisvad J.C."/>
            <person name="Nielsen K.F."/>
            <person name="Lyhne E.K."/>
            <person name="Kogle M.E."/>
            <person name="Kuo A."/>
            <person name="Riley R."/>
            <person name="Clum A."/>
            <person name="Nolan M."/>
            <person name="Lipzen A."/>
            <person name="Salamov A."/>
            <person name="Henrissat B."/>
            <person name="Wiebenga A."/>
            <person name="De Vries R.P."/>
            <person name="Grigoriev I.V."/>
            <person name="Mortensen U.H."/>
            <person name="Andersen M.R."/>
            <person name="Baker S.E."/>
        </authorList>
    </citation>
    <scope>NUCLEOTIDE SEQUENCE [LARGE SCALE GENOMIC DNA]</scope>
    <source>
        <strain evidence="1 2">CBS 121591</strain>
    </source>
</reference>
<name>A0A319C5N7_9EURO</name>
<gene>
    <name evidence="1" type="ORF">BO82DRAFT_366997</name>
</gene>
<dbReference type="SUPFAM" id="SSF48264">
    <property type="entry name" value="Cytochrome P450"/>
    <property type="match status" value="1"/>
</dbReference>
<dbReference type="Proteomes" id="UP000248340">
    <property type="component" value="Unassembled WGS sequence"/>
</dbReference>
<keyword evidence="2" id="KW-1185">Reference proteome</keyword>
<dbReference type="STRING" id="1448315.A0A319C5N7"/>
<dbReference type="EMBL" id="KZ821721">
    <property type="protein sequence ID" value="PYH79267.1"/>
    <property type="molecule type" value="Genomic_DNA"/>
</dbReference>
<dbReference type="InterPro" id="IPR036396">
    <property type="entry name" value="Cyt_P450_sf"/>
</dbReference>
<dbReference type="AlphaFoldDB" id="A0A319C5N7"/>
<proteinExistence type="predicted"/>
<dbReference type="GO" id="GO:0020037">
    <property type="term" value="F:heme binding"/>
    <property type="evidence" value="ECO:0007669"/>
    <property type="project" value="InterPro"/>
</dbReference>
<dbReference type="GeneID" id="37139807"/>
<evidence type="ECO:0008006" key="3">
    <source>
        <dbReference type="Google" id="ProtNLM"/>
    </source>
</evidence>
<dbReference type="Gene3D" id="1.10.630.10">
    <property type="entry name" value="Cytochrome P450"/>
    <property type="match status" value="1"/>
</dbReference>
<sequence length="259" mass="29576">MAISTLDSIARMILWAAAIWLFRQHHKAPEDFAVSRGAMSVNWLYDHVFDIFDEPLAFPITKWINQRPYPAGLMHFFGLFGSSYIIPTTPETLKDVLSTHAYDYEKATAFKTYTTRFWGHGIVSQEQEEHRQNRKLYLPVFNQGNVRKLARTLFTKATQFADRIADPEVADDSPLPHLRRAGVSCAVVPIVKVSALVSLDVTGILAYGVDFEAIRGQRPDIFEAHEMLLASTREKRMLFLLYNLAPRWFLNLMPFPGGQ</sequence>
<protein>
    <recommendedName>
        <fullName evidence="3">Cytochrome P450</fullName>
    </recommendedName>
</protein>
<dbReference type="RefSeq" id="XP_025489467.1">
    <property type="nucleotide sequence ID" value="XM_025637066.1"/>
</dbReference>
<accession>A0A319C5N7</accession>
<dbReference type="GO" id="GO:0005506">
    <property type="term" value="F:iron ion binding"/>
    <property type="evidence" value="ECO:0007669"/>
    <property type="project" value="InterPro"/>
</dbReference>
<dbReference type="VEuPathDB" id="FungiDB:BO82DRAFT_366997"/>
<evidence type="ECO:0000313" key="1">
    <source>
        <dbReference type="EMBL" id="PYH79267.1"/>
    </source>
</evidence>
<dbReference type="OrthoDB" id="1470350at2759"/>
<evidence type="ECO:0000313" key="2">
    <source>
        <dbReference type="Proteomes" id="UP000248340"/>
    </source>
</evidence>
<dbReference type="GO" id="GO:0004497">
    <property type="term" value="F:monooxygenase activity"/>
    <property type="evidence" value="ECO:0007669"/>
    <property type="project" value="InterPro"/>
</dbReference>
<dbReference type="GO" id="GO:0016705">
    <property type="term" value="F:oxidoreductase activity, acting on paired donors, with incorporation or reduction of molecular oxygen"/>
    <property type="evidence" value="ECO:0007669"/>
    <property type="project" value="InterPro"/>
</dbReference>
<organism evidence="1 2">
    <name type="scientific">Aspergillus uvarum CBS 121591</name>
    <dbReference type="NCBI Taxonomy" id="1448315"/>
    <lineage>
        <taxon>Eukaryota</taxon>
        <taxon>Fungi</taxon>
        <taxon>Dikarya</taxon>
        <taxon>Ascomycota</taxon>
        <taxon>Pezizomycotina</taxon>
        <taxon>Eurotiomycetes</taxon>
        <taxon>Eurotiomycetidae</taxon>
        <taxon>Eurotiales</taxon>
        <taxon>Aspergillaceae</taxon>
        <taxon>Aspergillus</taxon>
        <taxon>Aspergillus subgen. Circumdati</taxon>
    </lineage>
</organism>